<name>A0A9W6TRH0_9STRA</name>
<dbReference type="GO" id="GO:0003964">
    <property type="term" value="F:RNA-directed DNA polymerase activity"/>
    <property type="evidence" value="ECO:0007669"/>
    <property type="project" value="UniProtKB-KW"/>
</dbReference>
<dbReference type="CDD" id="cd09274">
    <property type="entry name" value="RNase_HI_RT_Ty3"/>
    <property type="match status" value="1"/>
</dbReference>
<feature type="compositionally biased region" description="Basic and acidic residues" evidence="7">
    <location>
        <begin position="900"/>
        <end position="913"/>
    </location>
</feature>
<reference evidence="9" key="1">
    <citation type="submission" date="2023-04" db="EMBL/GenBank/DDBJ databases">
        <title>Phytophthora fragariaefolia NBRC 109709.</title>
        <authorList>
            <person name="Ichikawa N."/>
            <person name="Sato H."/>
            <person name="Tonouchi N."/>
        </authorList>
    </citation>
    <scope>NUCLEOTIDE SEQUENCE</scope>
    <source>
        <strain evidence="9">NBRC 109709</strain>
    </source>
</reference>
<dbReference type="Pfam" id="PF17917">
    <property type="entry name" value="RT_RNaseH"/>
    <property type="match status" value="1"/>
</dbReference>
<feature type="compositionally biased region" description="Low complexity" evidence="7">
    <location>
        <begin position="752"/>
        <end position="763"/>
    </location>
</feature>
<dbReference type="PROSITE" id="PS50994">
    <property type="entry name" value="INTEGRASE"/>
    <property type="match status" value="1"/>
</dbReference>
<proteinExistence type="predicted"/>
<dbReference type="GO" id="GO:0015074">
    <property type="term" value="P:DNA integration"/>
    <property type="evidence" value="ECO:0007669"/>
    <property type="project" value="InterPro"/>
</dbReference>
<evidence type="ECO:0000313" key="9">
    <source>
        <dbReference type="EMBL" id="GMF18400.1"/>
    </source>
</evidence>
<feature type="region of interest" description="Disordered" evidence="7">
    <location>
        <begin position="698"/>
        <end position="816"/>
    </location>
</feature>
<evidence type="ECO:0000256" key="4">
    <source>
        <dbReference type="ARBA" id="ARBA00022759"/>
    </source>
</evidence>
<organism evidence="9 10">
    <name type="scientific">Phytophthora fragariaefolia</name>
    <dbReference type="NCBI Taxonomy" id="1490495"/>
    <lineage>
        <taxon>Eukaryota</taxon>
        <taxon>Sar</taxon>
        <taxon>Stramenopiles</taxon>
        <taxon>Oomycota</taxon>
        <taxon>Peronosporomycetes</taxon>
        <taxon>Peronosporales</taxon>
        <taxon>Peronosporaceae</taxon>
        <taxon>Phytophthora</taxon>
    </lineage>
</organism>
<dbReference type="PANTHER" id="PTHR37984">
    <property type="entry name" value="PROTEIN CBG26694"/>
    <property type="match status" value="1"/>
</dbReference>
<dbReference type="InterPro" id="IPR043502">
    <property type="entry name" value="DNA/RNA_pol_sf"/>
</dbReference>
<dbReference type="PANTHER" id="PTHR37984:SF5">
    <property type="entry name" value="PROTEIN NYNRIN-LIKE"/>
    <property type="match status" value="1"/>
</dbReference>
<evidence type="ECO:0000259" key="8">
    <source>
        <dbReference type="PROSITE" id="PS50994"/>
    </source>
</evidence>
<dbReference type="Pfam" id="PF00665">
    <property type="entry name" value="rve"/>
    <property type="match status" value="1"/>
</dbReference>
<dbReference type="EMBL" id="BSXT01000128">
    <property type="protein sequence ID" value="GMF18400.1"/>
    <property type="molecule type" value="Genomic_DNA"/>
</dbReference>
<dbReference type="AlphaFoldDB" id="A0A9W6TRH0"/>
<dbReference type="InterPro" id="IPR041373">
    <property type="entry name" value="RT_RNaseH"/>
</dbReference>
<evidence type="ECO:0000256" key="5">
    <source>
        <dbReference type="ARBA" id="ARBA00022801"/>
    </source>
</evidence>
<keyword evidence="5" id="KW-0378">Hydrolase</keyword>
<sequence>MPEFGTKMAPLTTLLRKSSTWTWGERQEEAFTWAKTWLSTKPVLIYPDYRLPFKLTTDASKTGLGAVLSQDQGSGDQPVAYASKVNSPLVAKYNISELECLAVVWAVRLFRPHLYGRNFTIVTDHVALKWLMSAKEPAGRLHRWALTLQEYDFEIQYRQDADNDPVIGHPPPNEIAAENSHRSEKDEAEHETAVIREVIVTGRDDRRVARDVYRPNTLAVSVTKDEIADEVARQLVKSLNGAAAVMNDELDADLEHAGTAVVRAAIAWRVDAAEMGIVQFTDDDIKREQTKSDCAAYYLLGSGVQRSSRQHLGRALARVVPPLRSVRTGDICDRWTIDVAGPLPVTDSGKLYVIAAVEYTTRYAVAEAVEEHTAKSIARFLINKVVLVLGPTREIMMDGGRAFGSQMITGLLNLLQAKQSTPVPYIPKLLGLVERFHRTWKNMVSLYINEEQDDWEEFLPCALYGYNGSEHATHGRIPRNTVAGLDDGTRFSSSGTQKEQARQAMYYNHRNVRHGTAFRIGQLVWIYRPARGPGITKFGHRWRGPGQIREAAGYGNYLVKMLESDREIVTHCSFLLSYYYPTQLLEQMAKDIYLDLRDEAVAAADIGPEEKVTEAQFDGLTGIAPVVTENNAVDNGNDASITTAASADAAAVENQQSVQDLDTSSGIVMISEPPQMIHPLMYDQPNAEAPKVVAAAPTDAIARRTRMQTQRDPRTYADRSNDRDQIDDADRATSRSRVSIMADHESATTRRSSSPGVSGLSNSATAQETATPRGDAEPVTEANARLTEQPQLQTTSPRQTKAATEEEAQITCSPARDGKELTASVRLSRDLITYDQMRPRMWINQRDYKQLWRDGRLQSIADSEDDGPQAEHNAESAQPTGRTITNAADDVPARTTAVARIDDDSLQRGRDCGAEIALPKEAQAEDRSKHAAEDGREQSPFTQVQPQEKPKEQQQRSSRFAQWSANHGAE</sequence>
<dbReference type="SUPFAM" id="SSF56672">
    <property type="entry name" value="DNA/RNA polymerases"/>
    <property type="match status" value="1"/>
</dbReference>
<dbReference type="GO" id="GO:0003676">
    <property type="term" value="F:nucleic acid binding"/>
    <property type="evidence" value="ECO:0007669"/>
    <property type="project" value="InterPro"/>
</dbReference>
<feature type="compositionally biased region" description="Polar residues" evidence="7">
    <location>
        <begin position="875"/>
        <end position="886"/>
    </location>
</feature>
<evidence type="ECO:0000256" key="7">
    <source>
        <dbReference type="SAM" id="MobiDB-lite"/>
    </source>
</evidence>
<dbReference type="OrthoDB" id="144279at2759"/>
<keyword evidence="1" id="KW-0808">Transferase</keyword>
<feature type="domain" description="Integrase catalytic" evidence="8">
    <location>
        <begin position="318"/>
        <end position="486"/>
    </location>
</feature>
<dbReference type="InterPro" id="IPR050951">
    <property type="entry name" value="Retrovirus_Pol_polyprotein"/>
</dbReference>
<dbReference type="Gene3D" id="3.10.20.370">
    <property type="match status" value="1"/>
</dbReference>
<keyword evidence="4" id="KW-0255">Endonuclease</keyword>
<dbReference type="FunFam" id="3.10.20.370:FF:000001">
    <property type="entry name" value="Retrovirus-related Pol polyprotein from transposon 17.6-like protein"/>
    <property type="match status" value="1"/>
</dbReference>
<evidence type="ECO:0000256" key="6">
    <source>
        <dbReference type="ARBA" id="ARBA00022918"/>
    </source>
</evidence>
<gene>
    <name evidence="9" type="ORF">Pfra01_000160000</name>
</gene>
<keyword evidence="2" id="KW-0548">Nucleotidyltransferase</keyword>
<keyword evidence="6" id="KW-0695">RNA-directed DNA polymerase</keyword>
<feature type="compositionally biased region" description="Polar residues" evidence="7">
    <location>
        <begin position="786"/>
        <end position="802"/>
    </location>
</feature>
<evidence type="ECO:0000256" key="3">
    <source>
        <dbReference type="ARBA" id="ARBA00022722"/>
    </source>
</evidence>
<dbReference type="SUPFAM" id="SSF53098">
    <property type="entry name" value="Ribonuclease H-like"/>
    <property type="match status" value="1"/>
</dbReference>
<dbReference type="InterPro" id="IPR036397">
    <property type="entry name" value="RNaseH_sf"/>
</dbReference>
<dbReference type="Proteomes" id="UP001165121">
    <property type="component" value="Unassembled WGS sequence"/>
</dbReference>
<keyword evidence="10" id="KW-1185">Reference proteome</keyword>
<feature type="compositionally biased region" description="Basic and acidic residues" evidence="7">
    <location>
        <begin position="709"/>
        <end position="733"/>
    </location>
</feature>
<keyword evidence="3" id="KW-0540">Nuclease</keyword>
<feature type="region of interest" description="Disordered" evidence="7">
    <location>
        <begin position="860"/>
        <end position="970"/>
    </location>
</feature>
<accession>A0A9W6TRH0</accession>
<comment type="caution">
    <text evidence="9">The sequence shown here is derived from an EMBL/GenBank/DDBJ whole genome shotgun (WGS) entry which is preliminary data.</text>
</comment>
<dbReference type="Gene3D" id="3.30.420.10">
    <property type="entry name" value="Ribonuclease H-like superfamily/Ribonuclease H"/>
    <property type="match status" value="1"/>
</dbReference>
<feature type="compositionally biased region" description="Polar residues" evidence="7">
    <location>
        <begin position="956"/>
        <end position="970"/>
    </location>
</feature>
<dbReference type="GO" id="GO:0016787">
    <property type="term" value="F:hydrolase activity"/>
    <property type="evidence" value="ECO:0007669"/>
    <property type="project" value="UniProtKB-KW"/>
</dbReference>
<protein>
    <submittedName>
        <fullName evidence="9">Unnamed protein product</fullName>
    </submittedName>
</protein>
<dbReference type="InterPro" id="IPR001584">
    <property type="entry name" value="Integrase_cat-core"/>
</dbReference>
<evidence type="ECO:0000256" key="1">
    <source>
        <dbReference type="ARBA" id="ARBA00022679"/>
    </source>
</evidence>
<dbReference type="InterPro" id="IPR012337">
    <property type="entry name" value="RNaseH-like_sf"/>
</dbReference>
<feature type="compositionally biased region" description="Basic and acidic residues" evidence="7">
    <location>
        <begin position="922"/>
        <end position="937"/>
    </location>
</feature>
<dbReference type="GO" id="GO:0004519">
    <property type="term" value="F:endonuclease activity"/>
    <property type="evidence" value="ECO:0007669"/>
    <property type="project" value="UniProtKB-KW"/>
</dbReference>
<evidence type="ECO:0000256" key="2">
    <source>
        <dbReference type="ARBA" id="ARBA00022695"/>
    </source>
</evidence>
<evidence type="ECO:0000313" key="10">
    <source>
        <dbReference type="Proteomes" id="UP001165121"/>
    </source>
</evidence>